<comment type="function">
    <text evidence="7">Regulates arginine biosynthesis genes.</text>
</comment>
<evidence type="ECO:0000313" key="11">
    <source>
        <dbReference type="EMBL" id="AHM56501.1"/>
    </source>
</evidence>
<dbReference type="GO" id="GO:0034618">
    <property type="term" value="F:arginine binding"/>
    <property type="evidence" value="ECO:0007669"/>
    <property type="project" value="InterPro"/>
</dbReference>
<evidence type="ECO:0000256" key="1">
    <source>
        <dbReference type="ARBA" id="ARBA00004496"/>
    </source>
</evidence>
<keyword evidence="4 7" id="KW-0805">Transcription regulation</keyword>
<keyword evidence="6 7" id="KW-0804">Transcription</keyword>
<evidence type="ECO:0000256" key="4">
    <source>
        <dbReference type="ARBA" id="ARBA00023015"/>
    </source>
</evidence>
<dbReference type="InterPro" id="IPR020900">
    <property type="entry name" value="Arg_repress_DNA-bd"/>
</dbReference>
<comment type="subcellular location">
    <subcellularLocation>
        <location evidence="1 7">Cytoplasm</location>
    </subcellularLocation>
</comment>
<evidence type="ECO:0000256" key="6">
    <source>
        <dbReference type="ARBA" id="ARBA00023163"/>
    </source>
</evidence>
<dbReference type="InterPro" id="IPR020899">
    <property type="entry name" value="Arg_repress_C"/>
</dbReference>
<protein>
    <recommendedName>
        <fullName evidence="7 8">Arginine repressor</fullName>
    </recommendedName>
</protein>
<reference evidence="11 12" key="1">
    <citation type="journal article" date="2014" name="Genome Announc.">
        <title>Complete Genome Sequence of Amino Acid-Utilizing Eubacterium acidaminophilum al-2 (DSM 3953).</title>
        <authorList>
            <person name="Poehlein A."/>
            <person name="Andreesen J.R."/>
            <person name="Daniel R."/>
        </authorList>
    </citation>
    <scope>NUCLEOTIDE SEQUENCE [LARGE SCALE GENOMIC DNA]</scope>
    <source>
        <strain evidence="11 12">DSM 3953</strain>
    </source>
</reference>
<dbReference type="InterPro" id="IPR036388">
    <property type="entry name" value="WH-like_DNA-bd_sf"/>
</dbReference>
<evidence type="ECO:0000313" key="12">
    <source>
        <dbReference type="Proteomes" id="UP000019591"/>
    </source>
</evidence>
<evidence type="ECO:0000259" key="10">
    <source>
        <dbReference type="Pfam" id="PF02863"/>
    </source>
</evidence>
<dbReference type="NCBIfam" id="NF001680">
    <property type="entry name" value="PRK00441.1"/>
    <property type="match status" value="1"/>
</dbReference>
<dbReference type="Gene3D" id="3.30.1360.40">
    <property type="match status" value="1"/>
</dbReference>
<evidence type="ECO:0000256" key="2">
    <source>
        <dbReference type="ARBA" id="ARBA00008316"/>
    </source>
</evidence>
<keyword evidence="5 7" id="KW-0238">DNA-binding</keyword>
<dbReference type="SUPFAM" id="SSF55252">
    <property type="entry name" value="C-terminal domain of arginine repressor"/>
    <property type="match status" value="1"/>
</dbReference>
<keyword evidence="3 7" id="KW-0963">Cytoplasm</keyword>
<dbReference type="PANTHER" id="PTHR34471:SF1">
    <property type="entry name" value="ARGININE REPRESSOR"/>
    <property type="match status" value="1"/>
</dbReference>
<keyword evidence="7" id="KW-0055">Arginine biosynthesis</keyword>
<dbReference type="InterPro" id="IPR001669">
    <property type="entry name" value="Arg_repress"/>
</dbReference>
<evidence type="ECO:0000256" key="5">
    <source>
        <dbReference type="ARBA" id="ARBA00023125"/>
    </source>
</evidence>
<dbReference type="GO" id="GO:0003677">
    <property type="term" value="F:DNA binding"/>
    <property type="evidence" value="ECO:0007669"/>
    <property type="project" value="UniProtKB-KW"/>
</dbReference>
<proteinExistence type="inferred from homology"/>
<feature type="domain" description="Arginine repressor C-terminal" evidence="10">
    <location>
        <begin position="80"/>
        <end position="146"/>
    </location>
</feature>
<dbReference type="EMBL" id="CP007452">
    <property type="protein sequence ID" value="AHM56501.1"/>
    <property type="molecule type" value="Genomic_DNA"/>
</dbReference>
<comment type="pathway">
    <text evidence="7">Amino-acid biosynthesis; L-arginine biosynthesis [regulation].</text>
</comment>
<dbReference type="Proteomes" id="UP000019591">
    <property type="component" value="Chromosome"/>
</dbReference>
<dbReference type="SUPFAM" id="SSF46785">
    <property type="entry name" value="Winged helix' DNA-binding domain"/>
    <property type="match status" value="1"/>
</dbReference>
<dbReference type="UniPathway" id="UPA00068"/>
<comment type="similarity">
    <text evidence="2 7">Belongs to the ArgR family.</text>
</comment>
<dbReference type="eggNOG" id="COG1438">
    <property type="taxonomic scope" value="Bacteria"/>
</dbReference>
<dbReference type="STRING" id="1286171.EAL2_c12060"/>
<name>W8U6F0_PEPAC</name>
<dbReference type="GO" id="GO:0005737">
    <property type="term" value="C:cytoplasm"/>
    <property type="evidence" value="ECO:0007669"/>
    <property type="project" value="UniProtKB-SubCell"/>
</dbReference>
<dbReference type="Gene3D" id="1.10.10.10">
    <property type="entry name" value="Winged helix-like DNA-binding domain superfamily/Winged helix DNA-binding domain"/>
    <property type="match status" value="1"/>
</dbReference>
<dbReference type="OrthoDB" id="9807089at2"/>
<dbReference type="GO" id="GO:1900079">
    <property type="term" value="P:regulation of arginine biosynthetic process"/>
    <property type="evidence" value="ECO:0007669"/>
    <property type="project" value="UniProtKB-UniRule"/>
</dbReference>
<dbReference type="PRINTS" id="PR01467">
    <property type="entry name" value="ARGREPRESSOR"/>
</dbReference>
<dbReference type="RefSeq" id="WP_025435499.1">
    <property type="nucleotide sequence ID" value="NZ_CP007452.1"/>
</dbReference>
<organism evidence="11 12">
    <name type="scientific">Peptoclostridium acidaminophilum DSM 3953</name>
    <dbReference type="NCBI Taxonomy" id="1286171"/>
    <lineage>
        <taxon>Bacteria</taxon>
        <taxon>Bacillati</taxon>
        <taxon>Bacillota</taxon>
        <taxon>Clostridia</taxon>
        <taxon>Peptostreptococcales</taxon>
        <taxon>Peptoclostridiaceae</taxon>
        <taxon>Peptoclostridium</taxon>
    </lineage>
</organism>
<dbReference type="InterPro" id="IPR036390">
    <property type="entry name" value="WH_DNA-bd_sf"/>
</dbReference>
<dbReference type="AlphaFoldDB" id="W8U6F0"/>
<dbReference type="InterPro" id="IPR036251">
    <property type="entry name" value="Arg_repress_C_sf"/>
</dbReference>
<keyword evidence="12" id="KW-1185">Reference proteome</keyword>
<evidence type="ECO:0000259" key="9">
    <source>
        <dbReference type="Pfam" id="PF01316"/>
    </source>
</evidence>
<keyword evidence="7" id="KW-0028">Amino-acid biosynthesis</keyword>
<dbReference type="KEGG" id="eac:EAL2_c12060"/>
<dbReference type="GO" id="GO:0051259">
    <property type="term" value="P:protein complex oligomerization"/>
    <property type="evidence" value="ECO:0007669"/>
    <property type="project" value="InterPro"/>
</dbReference>
<dbReference type="GO" id="GO:0006526">
    <property type="term" value="P:L-arginine biosynthetic process"/>
    <property type="evidence" value="ECO:0007669"/>
    <property type="project" value="UniProtKB-UniPathway"/>
</dbReference>
<dbReference type="GO" id="GO:0003700">
    <property type="term" value="F:DNA-binding transcription factor activity"/>
    <property type="evidence" value="ECO:0007669"/>
    <property type="project" value="UniProtKB-UniRule"/>
</dbReference>
<evidence type="ECO:0000256" key="7">
    <source>
        <dbReference type="HAMAP-Rule" id="MF_00173"/>
    </source>
</evidence>
<keyword evidence="7" id="KW-0678">Repressor</keyword>
<dbReference type="HAMAP" id="MF_00173">
    <property type="entry name" value="Arg_repressor"/>
    <property type="match status" value="1"/>
</dbReference>
<gene>
    <name evidence="7 11" type="primary">argR</name>
    <name evidence="11" type="ORF">EAL2_c12060</name>
</gene>
<accession>W8U6F0</accession>
<dbReference type="Pfam" id="PF01316">
    <property type="entry name" value="Arg_repressor"/>
    <property type="match status" value="1"/>
</dbReference>
<dbReference type="PANTHER" id="PTHR34471">
    <property type="entry name" value="ARGININE REPRESSOR"/>
    <property type="match status" value="1"/>
</dbReference>
<dbReference type="Pfam" id="PF02863">
    <property type="entry name" value="Arg_repressor_C"/>
    <property type="match status" value="1"/>
</dbReference>
<dbReference type="HOGENOM" id="CLU_097103_3_0_9"/>
<evidence type="ECO:0000256" key="3">
    <source>
        <dbReference type="ARBA" id="ARBA00022490"/>
    </source>
</evidence>
<evidence type="ECO:0000256" key="8">
    <source>
        <dbReference type="NCBIfam" id="TIGR01529"/>
    </source>
</evidence>
<dbReference type="PATRIC" id="fig|1286171.3.peg.1155"/>
<feature type="domain" description="Arginine repressor DNA-binding" evidence="9">
    <location>
        <begin position="2"/>
        <end position="66"/>
    </location>
</feature>
<dbReference type="NCBIfam" id="TIGR01529">
    <property type="entry name" value="argR_whole"/>
    <property type="match status" value="1"/>
</dbReference>
<sequence>MKLSRHSQILELIKNREIETQDELALELKTIGINVTQATVSRDIKELKLVKVLSPSGKYKYTYLEKDDKKSSDRLIRIAKETLMSMDFSENIICLRTVKGAAPIVAHAIDSLELGEIVGTVGGVDTVFVLVRDKKDMEHILDRFKKLL</sequence>